<proteinExistence type="predicted"/>
<reference evidence="1" key="1">
    <citation type="submission" date="2022-10" db="EMBL/GenBank/DDBJ databases">
        <authorList>
            <person name="Hyden B.L."/>
            <person name="Feng K."/>
            <person name="Yates T."/>
            <person name="Jawdy S."/>
            <person name="Smart L.B."/>
            <person name="Muchero W."/>
        </authorList>
    </citation>
    <scope>NUCLEOTIDE SEQUENCE</scope>
    <source>
        <tissue evidence="1">Shoot tip</tissue>
    </source>
</reference>
<dbReference type="AlphaFoldDB" id="A0AAD6PF07"/>
<dbReference type="EMBL" id="JAPFFJ010000005">
    <property type="protein sequence ID" value="KAJ6427379.1"/>
    <property type="molecule type" value="Genomic_DNA"/>
</dbReference>
<comment type="caution">
    <text evidence="1">The sequence shown here is derived from an EMBL/GenBank/DDBJ whole genome shotgun (WGS) entry which is preliminary data.</text>
</comment>
<evidence type="ECO:0000313" key="2">
    <source>
        <dbReference type="Proteomes" id="UP001162972"/>
    </source>
</evidence>
<organism evidence="1 2">
    <name type="scientific">Salix udensis</name>
    <dbReference type="NCBI Taxonomy" id="889485"/>
    <lineage>
        <taxon>Eukaryota</taxon>
        <taxon>Viridiplantae</taxon>
        <taxon>Streptophyta</taxon>
        <taxon>Embryophyta</taxon>
        <taxon>Tracheophyta</taxon>
        <taxon>Spermatophyta</taxon>
        <taxon>Magnoliopsida</taxon>
        <taxon>eudicotyledons</taxon>
        <taxon>Gunneridae</taxon>
        <taxon>Pentapetalae</taxon>
        <taxon>rosids</taxon>
        <taxon>fabids</taxon>
        <taxon>Malpighiales</taxon>
        <taxon>Salicaceae</taxon>
        <taxon>Saliceae</taxon>
        <taxon>Salix</taxon>
    </lineage>
</organism>
<keyword evidence="2" id="KW-1185">Reference proteome</keyword>
<accession>A0AAD6PF07</accession>
<dbReference type="EMBL" id="JAPFFJ010000005">
    <property type="protein sequence ID" value="KAJ6427378.1"/>
    <property type="molecule type" value="Genomic_DNA"/>
</dbReference>
<evidence type="ECO:0000313" key="1">
    <source>
        <dbReference type="EMBL" id="KAJ6427379.1"/>
    </source>
</evidence>
<sequence length="117" mass="13217">MWRSSPSWLAVSANRHPSAVHFMSNQQSLGLQLAQLSRDASAAGAARRLTTQRKNVLEIESVGAAGKSDSNRVKKYFRMEVKICFQQRFGWLLIVTLALEFSTVNVKLNFLWLNFST</sequence>
<dbReference type="Proteomes" id="UP001162972">
    <property type="component" value="Chromosome 1"/>
</dbReference>
<gene>
    <name evidence="1" type="ORF">OIU84_022886</name>
</gene>
<name>A0AAD6PF07_9ROSI</name>
<protein>
    <submittedName>
        <fullName evidence="1">Uncharacterized protein</fullName>
    </submittedName>
</protein>
<reference evidence="1 2" key="2">
    <citation type="journal article" date="2023" name="Int. J. Mol. Sci.">
        <title>De Novo Assembly and Annotation of 11 Diverse Shrub Willow (Salix) Genomes Reveals Novel Gene Organization in Sex-Linked Regions.</title>
        <authorList>
            <person name="Hyden B."/>
            <person name="Feng K."/>
            <person name="Yates T.B."/>
            <person name="Jawdy S."/>
            <person name="Cereghino C."/>
            <person name="Smart L.B."/>
            <person name="Muchero W."/>
        </authorList>
    </citation>
    <scope>NUCLEOTIDE SEQUENCE [LARGE SCALE GENOMIC DNA]</scope>
    <source>
        <tissue evidence="1">Shoot tip</tissue>
    </source>
</reference>